<reference evidence="2 3" key="1">
    <citation type="submission" date="2019-07" db="EMBL/GenBank/DDBJ databases">
        <title>Rhodococcus cavernicolus sp. nov., isolated from a cave.</title>
        <authorList>
            <person name="Lee S.D."/>
        </authorList>
    </citation>
    <scope>NUCLEOTIDE SEQUENCE [LARGE SCALE GENOMIC DNA]</scope>
    <source>
        <strain evidence="2 3">C1-24</strain>
    </source>
</reference>
<comment type="caution">
    <text evidence="2">The sequence shown here is derived from an EMBL/GenBank/DDBJ whole genome shotgun (WGS) entry which is preliminary data.</text>
</comment>
<keyword evidence="1" id="KW-0812">Transmembrane</keyword>
<accession>A0A5A7S688</accession>
<protein>
    <submittedName>
        <fullName evidence="2">Uncharacterized protein</fullName>
    </submittedName>
</protein>
<gene>
    <name evidence="2" type="ORF">FOY51_20500</name>
</gene>
<keyword evidence="1" id="KW-0472">Membrane</keyword>
<dbReference type="RefSeq" id="WP_149432133.1">
    <property type="nucleotide sequence ID" value="NZ_VLNY01000012.1"/>
</dbReference>
<organism evidence="2 3">
    <name type="scientific">Antrihabitans cavernicola</name>
    <dbReference type="NCBI Taxonomy" id="2495913"/>
    <lineage>
        <taxon>Bacteria</taxon>
        <taxon>Bacillati</taxon>
        <taxon>Actinomycetota</taxon>
        <taxon>Actinomycetes</taxon>
        <taxon>Mycobacteriales</taxon>
        <taxon>Nocardiaceae</taxon>
        <taxon>Antrihabitans</taxon>
    </lineage>
</organism>
<dbReference type="EMBL" id="VLNY01000012">
    <property type="protein sequence ID" value="KAA0021014.1"/>
    <property type="molecule type" value="Genomic_DNA"/>
</dbReference>
<sequence>MTTAGMETTTRQSRVVDIAGTAWPLYKIEALVVGLLVFVVAVVVVQSLQVAVLSSAAIAAVVWLAGLARQATGTE</sequence>
<dbReference type="AlphaFoldDB" id="A0A5A7S688"/>
<proteinExistence type="predicted"/>
<evidence type="ECO:0000256" key="1">
    <source>
        <dbReference type="SAM" id="Phobius"/>
    </source>
</evidence>
<dbReference type="Proteomes" id="UP000322244">
    <property type="component" value="Unassembled WGS sequence"/>
</dbReference>
<evidence type="ECO:0000313" key="2">
    <source>
        <dbReference type="EMBL" id="KAA0021014.1"/>
    </source>
</evidence>
<keyword evidence="3" id="KW-1185">Reference proteome</keyword>
<feature type="transmembrane region" description="Helical" evidence="1">
    <location>
        <begin position="50"/>
        <end position="68"/>
    </location>
</feature>
<feature type="transmembrane region" description="Helical" evidence="1">
    <location>
        <begin position="21"/>
        <end position="44"/>
    </location>
</feature>
<keyword evidence="1" id="KW-1133">Transmembrane helix</keyword>
<name>A0A5A7S688_9NOCA</name>
<evidence type="ECO:0000313" key="3">
    <source>
        <dbReference type="Proteomes" id="UP000322244"/>
    </source>
</evidence>